<feature type="signal peptide" evidence="6">
    <location>
        <begin position="1"/>
        <end position="22"/>
    </location>
</feature>
<comment type="subcellular location">
    <subcellularLocation>
        <location evidence="1">Secreted</location>
    </subcellularLocation>
</comment>
<feature type="domain" description="WxxW" evidence="7">
    <location>
        <begin position="29"/>
        <end position="122"/>
    </location>
</feature>
<accession>A0A9D4EUH9</accession>
<comment type="caution">
    <text evidence="8">The sequence shown here is derived from an EMBL/GenBank/DDBJ whole genome shotgun (WGS) entry which is preliminary data.</text>
</comment>
<name>A0A9D4EUH9_DREPO</name>
<feature type="compositionally biased region" description="Low complexity" evidence="5">
    <location>
        <begin position="191"/>
        <end position="205"/>
    </location>
</feature>
<dbReference type="AlphaFoldDB" id="A0A9D4EUH9"/>
<feature type="compositionally biased region" description="Gly residues" evidence="5">
    <location>
        <begin position="206"/>
        <end position="226"/>
    </location>
</feature>
<feature type="compositionally biased region" description="Gly residues" evidence="5">
    <location>
        <begin position="248"/>
        <end position="271"/>
    </location>
</feature>
<evidence type="ECO:0000313" key="9">
    <source>
        <dbReference type="Proteomes" id="UP000828390"/>
    </source>
</evidence>
<reference evidence="8" key="2">
    <citation type="submission" date="2020-11" db="EMBL/GenBank/DDBJ databases">
        <authorList>
            <person name="McCartney M.A."/>
            <person name="Auch B."/>
            <person name="Kono T."/>
            <person name="Mallez S."/>
            <person name="Becker A."/>
            <person name="Gohl D.M."/>
            <person name="Silverstein K.A.T."/>
            <person name="Koren S."/>
            <person name="Bechman K.B."/>
            <person name="Herman A."/>
            <person name="Abrahante J.E."/>
            <person name="Garbe J."/>
        </authorList>
    </citation>
    <scope>NUCLEOTIDE SEQUENCE</scope>
    <source>
        <strain evidence="8">Duluth1</strain>
        <tissue evidence="8">Whole animal</tissue>
    </source>
</reference>
<feature type="compositionally biased region" description="Low complexity" evidence="5">
    <location>
        <begin position="272"/>
        <end position="285"/>
    </location>
</feature>
<evidence type="ECO:0000313" key="8">
    <source>
        <dbReference type="EMBL" id="KAH3786835.1"/>
    </source>
</evidence>
<dbReference type="GO" id="GO:0005576">
    <property type="term" value="C:extracellular region"/>
    <property type="evidence" value="ECO:0007669"/>
    <property type="project" value="UniProtKB-SubCell"/>
</dbReference>
<dbReference type="Pfam" id="PF13330">
    <property type="entry name" value="Mucin2_WxxW"/>
    <property type="match status" value="1"/>
</dbReference>
<feature type="region of interest" description="Disordered" evidence="5">
    <location>
        <begin position="173"/>
        <end position="293"/>
    </location>
</feature>
<evidence type="ECO:0000256" key="2">
    <source>
        <dbReference type="ARBA" id="ARBA00022525"/>
    </source>
</evidence>
<proteinExistence type="predicted"/>
<keyword evidence="3 6" id="KW-0732">Signal</keyword>
<dbReference type="InterPro" id="IPR025155">
    <property type="entry name" value="WxxW_domain"/>
</dbReference>
<evidence type="ECO:0000256" key="5">
    <source>
        <dbReference type="SAM" id="MobiDB-lite"/>
    </source>
</evidence>
<protein>
    <recommendedName>
        <fullName evidence="7">WxxW domain-containing protein</fullName>
    </recommendedName>
</protein>
<organism evidence="8 9">
    <name type="scientific">Dreissena polymorpha</name>
    <name type="common">Zebra mussel</name>
    <name type="synonym">Mytilus polymorpha</name>
    <dbReference type="NCBI Taxonomy" id="45954"/>
    <lineage>
        <taxon>Eukaryota</taxon>
        <taxon>Metazoa</taxon>
        <taxon>Spiralia</taxon>
        <taxon>Lophotrochozoa</taxon>
        <taxon>Mollusca</taxon>
        <taxon>Bivalvia</taxon>
        <taxon>Autobranchia</taxon>
        <taxon>Heteroconchia</taxon>
        <taxon>Euheterodonta</taxon>
        <taxon>Imparidentia</taxon>
        <taxon>Neoheterodontei</taxon>
        <taxon>Myida</taxon>
        <taxon>Dreissenoidea</taxon>
        <taxon>Dreissenidae</taxon>
        <taxon>Dreissena</taxon>
    </lineage>
</organism>
<gene>
    <name evidence="8" type="ORF">DPMN_164947</name>
</gene>
<dbReference type="Proteomes" id="UP000828390">
    <property type="component" value="Unassembled WGS sequence"/>
</dbReference>
<evidence type="ECO:0000259" key="7">
    <source>
        <dbReference type="Pfam" id="PF13330"/>
    </source>
</evidence>
<keyword evidence="9" id="KW-1185">Reference proteome</keyword>
<feature type="chain" id="PRO_5038382360" description="WxxW domain-containing protein" evidence="6">
    <location>
        <begin position="23"/>
        <end position="319"/>
    </location>
</feature>
<evidence type="ECO:0000256" key="4">
    <source>
        <dbReference type="ARBA" id="ARBA00023180"/>
    </source>
</evidence>
<evidence type="ECO:0000256" key="6">
    <source>
        <dbReference type="SAM" id="SignalP"/>
    </source>
</evidence>
<sequence>METRCVFLVLVVFGIYLYSSDAAICGWDSVWYNNSTPSAANNLTDTEVLPDARILDSICDKSAGGMLQVRCQTGGNMPFQFVLNDTSLQYFVSCIPINGLICKPWEGVTGASCPDFSIQLGCECPSTIAHATNPGVASTTQIGVFPGASPIGLFSTGITQRYGFSTDGIGQTNKGTMSGAGNASGVGNGSGTANISDSGQTSGTGHNSGTGSTGETGYTVGVGSGVVTGNTDSNGNRYGTGTSNETTGGKGNAGGNGNESGSTGSGKGTGSSGNQSGSGSLDGNSKSLNSWDRNGSVRREKNIIVAWTFVLLTFFSYNM</sequence>
<reference evidence="8" key="1">
    <citation type="journal article" date="2019" name="bioRxiv">
        <title>The Genome of the Zebra Mussel, Dreissena polymorpha: A Resource for Invasive Species Research.</title>
        <authorList>
            <person name="McCartney M.A."/>
            <person name="Auch B."/>
            <person name="Kono T."/>
            <person name="Mallez S."/>
            <person name="Zhang Y."/>
            <person name="Obille A."/>
            <person name="Becker A."/>
            <person name="Abrahante J.E."/>
            <person name="Garbe J."/>
            <person name="Badalamenti J.P."/>
            <person name="Herman A."/>
            <person name="Mangelson H."/>
            <person name="Liachko I."/>
            <person name="Sullivan S."/>
            <person name="Sone E.D."/>
            <person name="Koren S."/>
            <person name="Silverstein K.A.T."/>
            <person name="Beckman K.B."/>
            <person name="Gohl D.M."/>
        </authorList>
    </citation>
    <scope>NUCLEOTIDE SEQUENCE</scope>
    <source>
        <strain evidence="8">Duluth1</strain>
        <tissue evidence="8">Whole animal</tissue>
    </source>
</reference>
<keyword evidence="4" id="KW-0325">Glycoprotein</keyword>
<keyword evidence="2" id="KW-0964">Secreted</keyword>
<feature type="compositionally biased region" description="Polar residues" evidence="5">
    <location>
        <begin position="232"/>
        <end position="243"/>
    </location>
</feature>
<evidence type="ECO:0000256" key="1">
    <source>
        <dbReference type="ARBA" id="ARBA00004613"/>
    </source>
</evidence>
<dbReference type="EMBL" id="JAIWYP010000008">
    <property type="protein sequence ID" value="KAH3786835.1"/>
    <property type="molecule type" value="Genomic_DNA"/>
</dbReference>
<evidence type="ECO:0000256" key="3">
    <source>
        <dbReference type="ARBA" id="ARBA00022729"/>
    </source>
</evidence>